<keyword evidence="2" id="KW-1185">Reference proteome</keyword>
<name>A0A6G0W576_9STRA</name>
<proteinExistence type="predicted"/>
<reference evidence="1 2" key="1">
    <citation type="submission" date="2019-07" db="EMBL/GenBank/DDBJ databases">
        <title>Genomics analysis of Aphanomyces spp. identifies a new class of oomycete effector associated with host adaptation.</title>
        <authorList>
            <person name="Gaulin E."/>
        </authorList>
    </citation>
    <scope>NUCLEOTIDE SEQUENCE [LARGE SCALE GENOMIC DNA]</scope>
    <source>
        <strain evidence="1 2">ATCC 201684</strain>
    </source>
</reference>
<sequence>MHSNHKTAEHRSRFASRSSCRLFAFCLSFTLIRCFPSLLSLREHRWESNHQVLVKIMKVLDQTCALSNRERYNRQDGCPSIENANLDLLFISFSWRARGSSRESQGSLHLLLLWTI</sequence>
<protein>
    <submittedName>
        <fullName evidence="1">Uncharacterized protein</fullName>
    </submittedName>
</protein>
<comment type="caution">
    <text evidence="1">The sequence shown here is derived from an EMBL/GenBank/DDBJ whole genome shotgun (WGS) entry which is preliminary data.</text>
</comment>
<organism evidence="1 2">
    <name type="scientific">Aphanomyces euteiches</name>
    <dbReference type="NCBI Taxonomy" id="100861"/>
    <lineage>
        <taxon>Eukaryota</taxon>
        <taxon>Sar</taxon>
        <taxon>Stramenopiles</taxon>
        <taxon>Oomycota</taxon>
        <taxon>Saprolegniomycetes</taxon>
        <taxon>Saprolegniales</taxon>
        <taxon>Verrucalvaceae</taxon>
        <taxon>Aphanomyces</taxon>
    </lineage>
</organism>
<evidence type="ECO:0000313" key="1">
    <source>
        <dbReference type="EMBL" id="KAF0721599.1"/>
    </source>
</evidence>
<dbReference type="Proteomes" id="UP000481153">
    <property type="component" value="Unassembled WGS sequence"/>
</dbReference>
<dbReference type="EMBL" id="VJMJ01000381">
    <property type="protein sequence ID" value="KAF0721599.1"/>
    <property type="molecule type" value="Genomic_DNA"/>
</dbReference>
<dbReference type="AlphaFoldDB" id="A0A6G0W576"/>
<gene>
    <name evidence="1" type="ORF">Ae201684_019048</name>
</gene>
<evidence type="ECO:0000313" key="2">
    <source>
        <dbReference type="Proteomes" id="UP000481153"/>
    </source>
</evidence>
<accession>A0A6G0W576</accession>